<feature type="region of interest" description="Disordered" evidence="1">
    <location>
        <begin position="428"/>
        <end position="461"/>
    </location>
</feature>
<feature type="compositionally biased region" description="Polar residues" evidence="1">
    <location>
        <begin position="430"/>
        <end position="451"/>
    </location>
</feature>
<accession>A0A0A8K4B0</accession>
<proteinExistence type="predicted"/>
<keyword evidence="4" id="KW-1185">Reference proteome</keyword>
<keyword evidence="2" id="KW-0812">Transmembrane</keyword>
<dbReference type="Proteomes" id="UP000031643">
    <property type="component" value="Chromosome"/>
</dbReference>
<evidence type="ECO:0000256" key="1">
    <source>
        <dbReference type="SAM" id="MobiDB-lite"/>
    </source>
</evidence>
<sequence length="750" mass="78416">MWLSSAREIRLRCQSRLALERKADGGWMPVSGRKSGRESTEGHRVGSPMKKRRAWSTLDEDVDEQESAALAASVAAAKDTAARSGALLSSVKEDLTDHQRWLQAQSDAVKRDRDRHERWLQRQQELRAANAKKDRVRRHRRLVRQRALQAIRDAFVDLYLFFRSWIVFGARKVTGAVRFAVRAIGHGVVVVWQGLVRVCGSGMRYAGSGLSAVARVSAQAFAAAGRGLAQGAQWTGQKVGLAARGAGAGVAAGAAWSGSKAKASVRAGSQALAAGSQVVAAEAGKLSRQTGKALGSGGRVIGSGLTSGGGSAAALATATRDSLASGAWVAAAKAAKLSATGGRGLSRAGAWTASRAAAIPSKLFIHLARVGREVQHFARVRAPASVQAGRGEGTAHYDNDQALGAARSASVHVFETYGPHPEGTRLFGQPANNPWVQESRSAGETDATSPSEPERTSEGRTAVAAIPGGLASGVAARMGDMLSSWGQRANIQAGSLARGVGSKASTGSVWLRRQTARGVASAKAGVAAVTRMQAGAIAQGADWAQKRGLDLGQMMIFAGAVLLVLGGLLIGGGFLLRSTSGPVIAAEPGDETFSKISWAFHQPDLPLPDRSVFTLSGTPQSFLINGISIAGVNNSDETLTDLEAALSADVKRPDLKLDVVVEPQDKELSSPGPVATVGPGEPFRLTFLFPPEATGSADGISIEEFFESYGGLLLKLRYDSDGAERSVIQYLDPEMLKAQLEEVSAEAGGT</sequence>
<protein>
    <submittedName>
        <fullName evidence="3">Uncharacterized protein</fullName>
    </submittedName>
</protein>
<reference evidence="3 4" key="1">
    <citation type="submission" date="2014-09" db="EMBL/GenBank/DDBJ databases">
        <title>Genome sequencing of Methyloceanibacter caenitepidi Gela4.</title>
        <authorList>
            <person name="Takeuchi M."/>
            <person name="Susumu S."/>
            <person name="Kamagata Y."/>
            <person name="Oshima K."/>
            <person name="Hattori M."/>
            <person name="Iwasaki W."/>
        </authorList>
    </citation>
    <scope>NUCLEOTIDE SEQUENCE [LARGE SCALE GENOMIC DNA]</scope>
    <source>
        <strain evidence="3 4">Gela4</strain>
    </source>
</reference>
<dbReference type="HOGENOM" id="CLU_370806_0_0_5"/>
<dbReference type="KEGG" id="mcg:GL4_2341"/>
<evidence type="ECO:0000313" key="4">
    <source>
        <dbReference type="Proteomes" id="UP000031643"/>
    </source>
</evidence>
<gene>
    <name evidence="3" type="ORF">GL4_2341</name>
</gene>
<name>A0A0A8K4B0_9HYPH</name>
<organism evidence="3 4">
    <name type="scientific">Methyloceanibacter caenitepidi</name>
    <dbReference type="NCBI Taxonomy" id="1384459"/>
    <lineage>
        <taxon>Bacteria</taxon>
        <taxon>Pseudomonadati</taxon>
        <taxon>Pseudomonadota</taxon>
        <taxon>Alphaproteobacteria</taxon>
        <taxon>Hyphomicrobiales</taxon>
        <taxon>Hyphomicrobiaceae</taxon>
        <taxon>Methyloceanibacter</taxon>
    </lineage>
</organism>
<keyword evidence="2" id="KW-1133">Transmembrane helix</keyword>
<feature type="compositionally biased region" description="Basic and acidic residues" evidence="1">
    <location>
        <begin position="35"/>
        <end position="44"/>
    </location>
</feature>
<dbReference type="EMBL" id="AP014648">
    <property type="protein sequence ID" value="BAQ17778.1"/>
    <property type="molecule type" value="Genomic_DNA"/>
</dbReference>
<feature type="transmembrane region" description="Helical" evidence="2">
    <location>
        <begin position="554"/>
        <end position="576"/>
    </location>
</feature>
<evidence type="ECO:0000256" key="2">
    <source>
        <dbReference type="SAM" id="Phobius"/>
    </source>
</evidence>
<keyword evidence="2" id="KW-0472">Membrane</keyword>
<feature type="region of interest" description="Disordered" evidence="1">
    <location>
        <begin position="28"/>
        <end position="51"/>
    </location>
</feature>
<evidence type="ECO:0000313" key="3">
    <source>
        <dbReference type="EMBL" id="BAQ17778.1"/>
    </source>
</evidence>
<dbReference type="AlphaFoldDB" id="A0A0A8K4B0"/>